<dbReference type="EMBL" id="LZME01000062">
    <property type="protein sequence ID" value="OBK86237.1"/>
    <property type="molecule type" value="Genomic_DNA"/>
</dbReference>
<dbReference type="InterPro" id="IPR007969">
    <property type="entry name" value="DUF732"/>
</dbReference>
<evidence type="ECO:0000313" key="4">
    <source>
        <dbReference type="Proteomes" id="UP000093712"/>
    </source>
</evidence>
<dbReference type="AlphaFoldDB" id="A0AA91EVS0"/>
<name>A0AA91EVS0_9MYCO</name>
<evidence type="ECO:0000313" key="3">
    <source>
        <dbReference type="EMBL" id="OBK86237.1"/>
    </source>
</evidence>
<keyword evidence="1" id="KW-0732">Signal</keyword>
<feature type="domain" description="DUF732" evidence="2">
    <location>
        <begin position="30"/>
        <end position="110"/>
    </location>
</feature>
<feature type="chain" id="PRO_5041695131" description="DUF732 domain-containing protein" evidence="1">
    <location>
        <begin position="30"/>
        <end position="110"/>
    </location>
</feature>
<dbReference type="Proteomes" id="UP000093712">
    <property type="component" value="Unassembled WGS sequence"/>
</dbReference>
<gene>
    <name evidence="3" type="ORF">A5649_20480</name>
</gene>
<dbReference type="Pfam" id="PF05305">
    <property type="entry name" value="DUF732"/>
    <property type="match status" value="1"/>
</dbReference>
<feature type="signal peptide" evidence="1">
    <location>
        <begin position="1"/>
        <end position="29"/>
    </location>
</feature>
<organism evidence="3 4">
    <name type="scientific">Mycolicibacter heraklionensis</name>
    <dbReference type="NCBI Taxonomy" id="512402"/>
    <lineage>
        <taxon>Bacteria</taxon>
        <taxon>Bacillati</taxon>
        <taxon>Actinomycetota</taxon>
        <taxon>Actinomycetes</taxon>
        <taxon>Mycobacteriales</taxon>
        <taxon>Mycobacteriaceae</taxon>
        <taxon>Mycolicibacter</taxon>
    </lineage>
</organism>
<proteinExistence type="predicted"/>
<sequence length="110" mass="11338">MLSGKAGVIAPIAAMGLSVGVFTAPAAHADEQTFIDALRENGWSGVSFGATGHPLAPGLITRPDVAIASGHDVCNQLQLGLTPDQMVATTLPAAQDNYRIFITAAQQHLC</sequence>
<comment type="caution">
    <text evidence="3">The sequence shown here is derived from an EMBL/GenBank/DDBJ whole genome shotgun (WGS) entry which is preliminary data.</text>
</comment>
<reference evidence="3 4" key="1">
    <citation type="submission" date="2016-06" db="EMBL/GenBank/DDBJ databases">
        <authorList>
            <person name="Sutton G."/>
            <person name="Brinkac L."/>
            <person name="Sanka R."/>
            <person name="Adams M."/>
            <person name="Lau E."/>
            <person name="Garcia-Basteiro A."/>
            <person name="Lopez-Varela E."/>
            <person name="Palencia S."/>
        </authorList>
    </citation>
    <scope>NUCLEOTIDE SEQUENCE [LARGE SCALE GENOMIC DNA]</scope>
    <source>
        <strain evidence="3 4">1211594.5</strain>
    </source>
</reference>
<protein>
    <recommendedName>
        <fullName evidence="2">DUF732 domain-containing protein</fullName>
    </recommendedName>
</protein>
<evidence type="ECO:0000259" key="2">
    <source>
        <dbReference type="Pfam" id="PF05305"/>
    </source>
</evidence>
<dbReference type="RefSeq" id="WP_065039976.1">
    <property type="nucleotide sequence ID" value="NZ_LZME01000062.1"/>
</dbReference>
<accession>A0AA91EVS0</accession>
<evidence type="ECO:0000256" key="1">
    <source>
        <dbReference type="SAM" id="SignalP"/>
    </source>
</evidence>